<evidence type="ECO:0000313" key="5">
    <source>
        <dbReference type="Proteomes" id="UP001390339"/>
    </source>
</evidence>
<feature type="signal peptide" evidence="2">
    <location>
        <begin position="1"/>
        <end position="19"/>
    </location>
</feature>
<protein>
    <submittedName>
        <fullName evidence="4">Protein Diedel</fullName>
    </submittedName>
</protein>
<dbReference type="PROSITE" id="PS00018">
    <property type="entry name" value="EF_HAND_1"/>
    <property type="match status" value="1"/>
</dbReference>
<keyword evidence="2" id="KW-0732">Signal</keyword>
<evidence type="ECO:0000256" key="2">
    <source>
        <dbReference type="SAM" id="SignalP"/>
    </source>
</evidence>
<feature type="chain" id="PRO_5045280115" evidence="2">
    <location>
        <begin position="20"/>
        <end position="131"/>
    </location>
</feature>
<dbReference type="InterPro" id="IPR011992">
    <property type="entry name" value="EF-hand-dom_pair"/>
</dbReference>
<dbReference type="EMBL" id="JAPCWZ010000003">
    <property type="protein sequence ID" value="KAK8873519.1"/>
    <property type="molecule type" value="Genomic_DNA"/>
</dbReference>
<keyword evidence="1" id="KW-0106">Calcium</keyword>
<dbReference type="InterPro" id="IPR018247">
    <property type="entry name" value="EF_Hand_1_Ca_BS"/>
</dbReference>
<gene>
    <name evidence="4" type="ORF">PGQ11_004033</name>
</gene>
<dbReference type="Proteomes" id="UP001390339">
    <property type="component" value="Unassembled WGS sequence"/>
</dbReference>
<name>A0ABR2J6X7_9PEZI</name>
<evidence type="ECO:0000256" key="1">
    <source>
        <dbReference type="ARBA" id="ARBA00022837"/>
    </source>
</evidence>
<evidence type="ECO:0000259" key="3">
    <source>
        <dbReference type="PROSITE" id="PS50222"/>
    </source>
</evidence>
<organism evidence="4 5">
    <name type="scientific">Apiospora arundinis</name>
    <dbReference type="NCBI Taxonomy" id="335852"/>
    <lineage>
        <taxon>Eukaryota</taxon>
        <taxon>Fungi</taxon>
        <taxon>Dikarya</taxon>
        <taxon>Ascomycota</taxon>
        <taxon>Pezizomycotina</taxon>
        <taxon>Sordariomycetes</taxon>
        <taxon>Xylariomycetidae</taxon>
        <taxon>Amphisphaeriales</taxon>
        <taxon>Apiosporaceae</taxon>
        <taxon>Apiospora</taxon>
    </lineage>
</organism>
<dbReference type="Gene3D" id="1.10.238.10">
    <property type="entry name" value="EF-hand"/>
    <property type="match status" value="1"/>
</dbReference>
<accession>A0ABR2J6X7</accession>
<sequence>MKYIAALTIAASAIVAANAFCCGSDDNCMCADGSDGTPCCATGSCNIFCCNCDGNCRGSKRGLAADLFARNPIEEAFALVDTEGNGNITLPQYLTYMQVPADSSTVDTWQTWFEKHDKNSDGIITPDEISL</sequence>
<dbReference type="SUPFAM" id="SSF47473">
    <property type="entry name" value="EF-hand"/>
    <property type="match status" value="1"/>
</dbReference>
<dbReference type="PROSITE" id="PS50222">
    <property type="entry name" value="EF_HAND_2"/>
    <property type="match status" value="2"/>
</dbReference>
<feature type="domain" description="EF-hand" evidence="3">
    <location>
        <begin position="104"/>
        <end position="131"/>
    </location>
</feature>
<dbReference type="InterPro" id="IPR002048">
    <property type="entry name" value="EF_hand_dom"/>
</dbReference>
<comment type="caution">
    <text evidence="4">The sequence shown here is derived from an EMBL/GenBank/DDBJ whole genome shotgun (WGS) entry which is preliminary data.</text>
</comment>
<reference evidence="4 5" key="1">
    <citation type="journal article" date="2024" name="IMA Fungus">
        <title>Apiospora arundinis, a panoply of carbohydrate-active enzymes and secondary metabolites.</title>
        <authorList>
            <person name="Sorensen T."/>
            <person name="Petersen C."/>
            <person name="Muurmann A.T."/>
            <person name="Christiansen J.V."/>
            <person name="Brundto M.L."/>
            <person name="Overgaard C.K."/>
            <person name="Boysen A.T."/>
            <person name="Wollenberg R.D."/>
            <person name="Larsen T.O."/>
            <person name="Sorensen J.L."/>
            <person name="Nielsen K.L."/>
            <person name="Sondergaard T.E."/>
        </authorList>
    </citation>
    <scope>NUCLEOTIDE SEQUENCE [LARGE SCALE GENOMIC DNA]</scope>
    <source>
        <strain evidence="4 5">AAU 773</strain>
    </source>
</reference>
<dbReference type="CDD" id="cd00051">
    <property type="entry name" value="EFh"/>
    <property type="match status" value="1"/>
</dbReference>
<evidence type="ECO:0000313" key="4">
    <source>
        <dbReference type="EMBL" id="KAK8873519.1"/>
    </source>
</evidence>
<proteinExistence type="predicted"/>
<keyword evidence="5" id="KW-1185">Reference proteome</keyword>
<feature type="domain" description="EF-hand" evidence="3">
    <location>
        <begin position="68"/>
        <end position="103"/>
    </location>
</feature>